<protein>
    <recommendedName>
        <fullName evidence="1">Surface antigen domain-containing protein</fullName>
    </recommendedName>
</protein>
<reference evidence="3" key="1">
    <citation type="submission" date="2016-11" db="EMBL/GenBank/DDBJ databases">
        <title>Mesorhizobium oceanicum sp. nov., isolated from deep seawater in South China Sea.</title>
        <authorList>
            <person name="Fu G.-Y."/>
        </authorList>
    </citation>
    <scope>NUCLEOTIDE SEQUENCE [LARGE SCALE GENOMIC DNA]</scope>
    <source>
        <strain evidence="3">B7</strain>
    </source>
</reference>
<dbReference type="Pfam" id="PF16998">
    <property type="entry name" value="17kDa_Anti_2"/>
    <property type="match status" value="1"/>
</dbReference>
<organism evidence="2 3">
    <name type="scientific">Aquibium oceanicum</name>
    <dbReference type="NCBI Taxonomy" id="1670800"/>
    <lineage>
        <taxon>Bacteria</taxon>
        <taxon>Pseudomonadati</taxon>
        <taxon>Pseudomonadota</taxon>
        <taxon>Alphaproteobacteria</taxon>
        <taxon>Hyphomicrobiales</taxon>
        <taxon>Phyllobacteriaceae</taxon>
        <taxon>Aquibium</taxon>
    </lineage>
</organism>
<proteinExistence type="predicted"/>
<accession>A0A1L3SP52</accession>
<gene>
    <name evidence="2" type="ORF">BSQ44_07235</name>
</gene>
<sequence length="155" mass="16632">MSRRVQAFRSGLRAVFVCARRPLVAAATVVLVLSGCASRGLDLDSLAVDATITTNATGAGKAAAPDAERLSDEVSIRNAVSSANLDELPDGRIHWANPDTGSRGEISRIVERREDTTLCRRFIVSRESFQGVALHSAEVCLAQDGSWFTRVFEAA</sequence>
<dbReference type="InterPro" id="IPR032635">
    <property type="entry name" value="Anti_2"/>
</dbReference>
<feature type="domain" description="Surface antigen" evidence="1">
    <location>
        <begin position="54"/>
        <end position="152"/>
    </location>
</feature>
<evidence type="ECO:0000313" key="3">
    <source>
        <dbReference type="Proteomes" id="UP000182840"/>
    </source>
</evidence>
<dbReference type="EMBL" id="CP018171">
    <property type="protein sequence ID" value="APH71189.1"/>
    <property type="molecule type" value="Genomic_DNA"/>
</dbReference>
<evidence type="ECO:0000313" key="2">
    <source>
        <dbReference type="EMBL" id="APH71189.1"/>
    </source>
</evidence>
<evidence type="ECO:0000259" key="1">
    <source>
        <dbReference type="Pfam" id="PF16998"/>
    </source>
</evidence>
<dbReference type="AlphaFoldDB" id="A0A1L3SP52"/>
<dbReference type="KEGG" id="meso:BSQ44_07235"/>
<name>A0A1L3SP52_9HYPH</name>
<dbReference type="STRING" id="1670800.BSQ44_07235"/>
<keyword evidence="3" id="KW-1185">Reference proteome</keyword>
<dbReference type="Proteomes" id="UP000182840">
    <property type="component" value="Chromosome"/>
</dbReference>